<accession>A0A6J4HT99</accession>
<reference evidence="2" key="1">
    <citation type="submission" date="2020-02" db="EMBL/GenBank/DDBJ databases">
        <authorList>
            <person name="Meier V. D."/>
        </authorList>
    </citation>
    <scope>NUCLEOTIDE SEQUENCE</scope>
    <source>
        <strain evidence="2">AVDCRST_MAG08</strain>
    </source>
</reference>
<name>A0A6J4HT99_9PROT</name>
<protein>
    <submittedName>
        <fullName evidence="2">Mobile element protein</fullName>
    </submittedName>
</protein>
<feature type="compositionally biased region" description="Basic and acidic residues" evidence="1">
    <location>
        <begin position="100"/>
        <end position="109"/>
    </location>
</feature>
<evidence type="ECO:0000256" key="1">
    <source>
        <dbReference type="SAM" id="MobiDB-lite"/>
    </source>
</evidence>
<evidence type="ECO:0000313" key="2">
    <source>
        <dbReference type="EMBL" id="CAA9232248.1"/>
    </source>
</evidence>
<gene>
    <name evidence="2" type="ORF">AVDCRST_MAG08-1170</name>
</gene>
<feature type="non-terminal residue" evidence="2">
    <location>
        <position position="1"/>
    </location>
</feature>
<feature type="non-terminal residue" evidence="2">
    <location>
        <position position="238"/>
    </location>
</feature>
<feature type="compositionally biased region" description="Basic and acidic residues" evidence="1">
    <location>
        <begin position="36"/>
        <end position="53"/>
    </location>
</feature>
<organism evidence="2">
    <name type="scientific">uncultured Acetobacteraceae bacterium</name>
    <dbReference type="NCBI Taxonomy" id="169975"/>
    <lineage>
        <taxon>Bacteria</taxon>
        <taxon>Pseudomonadati</taxon>
        <taxon>Pseudomonadota</taxon>
        <taxon>Alphaproteobacteria</taxon>
        <taxon>Acetobacterales</taxon>
        <taxon>Acetobacteraceae</taxon>
        <taxon>environmental samples</taxon>
    </lineage>
</organism>
<feature type="compositionally biased region" description="Pro residues" evidence="1">
    <location>
        <begin position="196"/>
        <end position="211"/>
    </location>
</feature>
<dbReference type="AlphaFoldDB" id="A0A6J4HT99"/>
<feature type="region of interest" description="Disordered" evidence="1">
    <location>
        <begin position="1"/>
        <end position="238"/>
    </location>
</feature>
<dbReference type="EMBL" id="CADCTG010000116">
    <property type="protein sequence ID" value="CAA9232248.1"/>
    <property type="molecule type" value="Genomic_DNA"/>
</dbReference>
<proteinExistence type="predicted"/>
<feature type="compositionally biased region" description="Basic residues" evidence="1">
    <location>
        <begin position="78"/>
        <end position="87"/>
    </location>
</feature>
<sequence length="238" mass="24775">ELTDRRAPLCRLPLPGGGDQPGGVAVFPLPPQPAHGRGDAGRARHLRQSRDRAAVGAPVRPGVRRPDSATTADARRQVAPRRGRHQDRRGEALALARGRPGRDGARRAGAEAARQAGRQAPAAQAAEAAMPGAARDGHRQAPELRGGQAGSDARGRAPPAQGLEQPGGELAPADATTRAADEALQAAAASTAVPFRPRPSQQPLPPPPRPPLRQRVPRCDGAGVRDVGRHQRGCCRGL</sequence>
<feature type="compositionally biased region" description="Low complexity" evidence="1">
    <location>
        <begin position="110"/>
        <end position="134"/>
    </location>
</feature>
<feature type="compositionally biased region" description="Low complexity" evidence="1">
    <location>
        <begin position="175"/>
        <end position="195"/>
    </location>
</feature>